<dbReference type="PATRIC" id="fig|1096930.3.peg.3314"/>
<comment type="caution">
    <text evidence="1">The sequence shown here is derived from an EMBL/GenBank/DDBJ whole genome shotgun (WGS) entry which is preliminary data.</text>
</comment>
<evidence type="ECO:0000313" key="2">
    <source>
        <dbReference type="Proteomes" id="UP000015527"/>
    </source>
</evidence>
<dbReference type="RefSeq" id="WP_021235134.1">
    <property type="nucleotide sequence ID" value="NZ_ATHL01000108.1"/>
</dbReference>
<dbReference type="EMBL" id="ATHL01000108">
    <property type="protein sequence ID" value="EQB10480.1"/>
    <property type="molecule type" value="Genomic_DNA"/>
</dbReference>
<gene>
    <name evidence="1" type="ORF">L284_16700</name>
</gene>
<accession>T0IFK7</accession>
<reference evidence="1 2" key="1">
    <citation type="journal article" date="2013" name="Genome Announc.">
        <title>Genome Sequence of Novosphingobium lindaniclasticum LE124T, Isolated from a Hexachlorocyclohexane Dumpsite.</title>
        <authorList>
            <person name="Saxena A."/>
            <person name="Nayyar N."/>
            <person name="Sangwan N."/>
            <person name="Kumari R."/>
            <person name="Khurana J.P."/>
            <person name="Lal R."/>
        </authorList>
    </citation>
    <scope>NUCLEOTIDE SEQUENCE [LARGE SCALE GENOMIC DNA]</scope>
    <source>
        <strain evidence="1 2">LE124</strain>
    </source>
</reference>
<organism evidence="1 2">
    <name type="scientific">Novosphingobium lindaniclasticum LE124</name>
    <dbReference type="NCBI Taxonomy" id="1096930"/>
    <lineage>
        <taxon>Bacteria</taxon>
        <taxon>Pseudomonadati</taxon>
        <taxon>Pseudomonadota</taxon>
        <taxon>Alphaproteobacteria</taxon>
        <taxon>Sphingomonadales</taxon>
        <taxon>Sphingomonadaceae</taxon>
        <taxon>Novosphingobium</taxon>
    </lineage>
</organism>
<dbReference type="AlphaFoldDB" id="T0IFK7"/>
<dbReference type="Proteomes" id="UP000015527">
    <property type="component" value="Unassembled WGS sequence"/>
</dbReference>
<protein>
    <submittedName>
        <fullName evidence="1">Uncharacterized protein</fullName>
    </submittedName>
</protein>
<sequence>MADPGETIAAPMGSIGTDRIVFIRIVFPVRDDYVHPQHPLRTCEDFC</sequence>
<proteinExistence type="predicted"/>
<name>T0IFK7_9SPHN</name>
<keyword evidence="2" id="KW-1185">Reference proteome</keyword>
<evidence type="ECO:0000313" key="1">
    <source>
        <dbReference type="EMBL" id="EQB10480.1"/>
    </source>
</evidence>